<proteinExistence type="inferred from homology"/>
<dbReference type="PANTHER" id="PTHR13675:SF0">
    <property type="entry name" value="LYR MOTIF-CONTAINING PROTEIN 2"/>
    <property type="match status" value="1"/>
</dbReference>
<evidence type="ECO:0000256" key="2">
    <source>
        <dbReference type="ARBA" id="ARBA00009508"/>
    </source>
</evidence>
<evidence type="ECO:0000259" key="7">
    <source>
        <dbReference type="Pfam" id="PF05347"/>
    </source>
</evidence>
<evidence type="ECO:0000256" key="4">
    <source>
        <dbReference type="ARBA" id="ARBA00023128"/>
    </source>
</evidence>
<dbReference type="InterPro" id="IPR008011">
    <property type="entry name" value="Complex1_LYR_dom"/>
</dbReference>
<dbReference type="GO" id="GO:0005739">
    <property type="term" value="C:mitochondrion"/>
    <property type="evidence" value="ECO:0007669"/>
    <property type="project" value="UniProtKB-SubCell"/>
</dbReference>
<dbReference type="AlphaFoldDB" id="A0AAJ0B8Z3"/>
<evidence type="ECO:0000256" key="1">
    <source>
        <dbReference type="ARBA" id="ARBA00004173"/>
    </source>
</evidence>
<dbReference type="PANTHER" id="PTHR13675">
    <property type="entry name" value="LYR MOTIF-CONTAINING PROTEIN 2"/>
    <property type="match status" value="1"/>
</dbReference>
<comment type="function">
    <text evidence="6">Involved in efficient integration of the N-module into mitochondrial respiratory chain complex I.</text>
</comment>
<dbReference type="InterPro" id="IPR045293">
    <property type="entry name" value="Complex1_LYR_LYRM2"/>
</dbReference>
<evidence type="ECO:0000313" key="8">
    <source>
        <dbReference type="EMBL" id="KAK1753415.1"/>
    </source>
</evidence>
<evidence type="ECO:0000256" key="3">
    <source>
        <dbReference type="ARBA" id="ARBA00022946"/>
    </source>
</evidence>
<comment type="caution">
    <text evidence="8">The sequence shown here is derived from an EMBL/GenBank/DDBJ whole genome shotgun (WGS) entry which is preliminary data.</text>
</comment>
<comment type="subcellular location">
    <subcellularLocation>
        <location evidence="1">Mitochondrion</location>
    </subcellularLocation>
</comment>
<gene>
    <name evidence="8" type="ORF">QBC47DRAFT_386328</name>
</gene>
<dbReference type="Pfam" id="PF05347">
    <property type="entry name" value="Complex1_LYR"/>
    <property type="match status" value="1"/>
</dbReference>
<evidence type="ECO:0000256" key="5">
    <source>
        <dbReference type="ARBA" id="ARBA00026235"/>
    </source>
</evidence>
<protein>
    <recommendedName>
        <fullName evidence="5">LYR motif-containing protein 2</fullName>
    </recommendedName>
</protein>
<keyword evidence="3" id="KW-0809">Transit peptide</keyword>
<name>A0AAJ0B8Z3_9PEZI</name>
<accession>A0AAJ0B8Z3</accession>
<comment type="similarity">
    <text evidence="2">Belongs to the complex I LYR family.</text>
</comment>
<sequence>MRRFVPSATWQSLRGYATGRRTRLSATLSLEHFLQRARVLSLYRTILRATRRIPDPKTRAETRRFARDEIERHSHVTDLDHIRYLISTGKTEWESMERYIDGL</sequence>
<dbReference type="CDD" id="cd20262">
    <property type="entry name" value="Complex1_LYR_LYRM2"/>
    <property type="match status" value="1"/>
</dbReference>
<feature type="domain" description="Complex 1 LYR protein" evidence="7">
    <location>
        <begin position="38"/>
        <end position="94"/>
    </location>
</feature>
<dbReference type="EMBL" id="MU839837">
    <property type="protein sequence ID" value="KAK1753415.1"/>
    <property type="molecule type" value="Genomic_DNA"/>
</dbReference>
<dbReference type="Proteomes" id="UP001239445">
    <property type="component" value="Unassembled WGS sequence"/>
</dbReference>
<keyword evidence="9" id="KW-1185">Reference proteome</keyword>
<organism evidence="8 9">
    <name type="scientific">Echria macrotheca</name>
    <dbReference type="NCBI Taxonomy" id="438768"/>
    <lineage>
        <taxon>Eukaryota</taxon>
        <taxon>Fungi</taxon>
        <taxon>Dikarya</taxon>
        <taxon>Ascomycota</taxon>
        <taxon>Pezizomycotina</taxon>
        <taxon>Sordariomycetes</taxon>
        <taxon>Sordariomycetidae</taxon>
        <taxon>Sordariales</taxon>
        <taxon>Schizotheciaceae</taxon>
        <taxon>Echria</taxon>
    </lineage>
</organism>
<evidence type="ECO:0000313" key="9">
    <source>
        <dbReference type="Proteomes" id="UP001239445"/>
    </source>
</evidence>
<reference evidence="8" key="1">
    <citation type="submission" date="2023-06" db="EMBL/GenBank/DDBJ databases">
        <title>Genome-scale phylogeny and comparative genomics of the fungal order Sordariales.</title>
        <authorList>
            <consortium name="Lawrence Berkeley National Laboratory"/>
            <person name="Hensen N."/>
            <person name="Bonometti L."/>
            <person name="Westerberg I."/>
            <person name="Brannstrom I.O."/>
            <person name="Guillou S."/>
            <person name="Cros-Aarteil S."/>
            <person name="Calhoun S."/>
            <person name="Haridas S."/>
            <person name="Kuo A."/>
            <person name="Mondo S."/>
            <person name="Pangilinan J."/>
            <person name="Riley R."/>
            <person name="Labutti K."/>
            <person name="Andreopoulos B."/>
            <person name="Lipzen A."/>
            <person name="Chen C."/>
            <person name="Yanf M."/>
            <person name="Daum C."/>
            <person name="Ng V."/>
            <person name="Clum A."/>
            <person name="Steindorff A."/>
            <person name="Ohm R."/>
            <person name="Martin F."/>
            <person name="Silar P."/>
            <person name="Natvig D."/>
            <person name="Lalanne C."/>
            <person name="Gautier V."/>
            <person name="Ament-Velasquez S.L."/>
            <person name="Kruys A."/>
            <person name="Hutchinson M.I."/>
            <person name="Powell A.J."/>
            <person name="Barry K."/>
            <person name="Miller A.N."/>
            <person name="Grigoriev I.V."/>
            <person name="Debuchy R."/>
            <person name="Gladieux P."/>
            <person name="Thoren M.H."/>
            <person name="Johannesson H."/>
        </authorList>
    </citation>
    <scope>NUCLEOTIDE SEQUENCE</scope>
    <source>
        <strain evidence="8">PSN4</strain>
    </source>
</reference>
<evidence type="ECO:0000256" key="6">
    <source>
        <dbReference type="ARBA" id="ARBA00044735"/>
    </source>
</evidence>
<keyword evidence="4" id="KW-0496">Mitochondrion</keyword>